<feature type="compositionally biased region" description="Polar residues" evidence="1">
    <location>
        <begin position="20"/>
        <end position="33"/>
    </location>
</feature>
<feature type="region of interest" description="Disordered" evidence="1">
    <location>
        <begin position="496"/>
        <end position="588"/>
    </location>
</feature>
<keyword evidence="3" id="KW-1185">Reference proteome</keyword>
<sequence length="588" mass="65054">MNYLAGVSLLNHRKAEGTPSGHTHTTDGSLGLNYQRNKVNNETATPNTEHNPPKVDTPGRSTRWSSALISGVDPRTLYGNKRFDTIYESWGSSRQKKPRKTQPPSKVAAKVTSVAENDNANLSEDDCDNTIPNDKNTVLAVLNTIAEVVTTLITKIRFAVEVHAVGETCSYKTTYGTRSTATQQNNKRAGGRASVNHKAKRDDPGPCNNLDIMKNDLELLIQRTDLLSGKIKRDVVFYYITEYIKLRAKYYYRMIRNMQRLEQHSKENGYHIGEMLYALIQIYRCAALGHLESLRMCIPRNIKRSGVLDFRSWRSGINMVPVTMEYLHSILLKFDYGKMKERGFLQSPRVGATLPLHKTGPQRSNIIPPPCNAAAKPKGITEEKTKLNAPTNMGFVKLPMKPPIKSNGKPATGQTCMEVDPKRRVNHAAKQVARNSSIKQKYMTASIGTESVSNRNANKAFGHGKVTLPEEVGRGSIATEGTPHANSTSAATFNSLAKNRDPSTPTANNNASSKRAPVSRRSYQRSTKGSEATAEGWKNLRIPQMFERVKPHDECSIKIPKRKPNAAQASSHPEAPNPNADNAGAVQP</sequence>
<reference evidence="2" key="2">
    <citation type="submission" date="2021-05" db="EMBL/GenBank/DDBJ databases">
        <authorList>
            <person name="Pain A."/>
        </authorList>
    </citation>
    <scope>NUCLEOTIDE SEQUENCE</scope>
    <source>
        <strain evidence="2">1802A</strain>
    </source>
</reference>
<feature type="region of interest" description="Disordered" evidence="1">
    <location>
        <begin position="14"/>
        <end position="33"/>
    </location>
</feature>
<dbReference type="EMBL" id="JAHBMH010000062">
    <property type="protein sequence ID" value="KAK1934960.1"/>
    <property type="molecule type" value="Genomic_DNA"/>
</dbReference>
<evidence type="ECO:0000313" key="3">
    <source>
        <dbReference type="Proteomes" id="UP001195914"/>
    </source>
</evidence>
<proteinExistence type="predicted"/>
<evidence type="ECO:0000256" key="1">
    <source>
        <dbReference type="SAM" id="MobiDB-lite"/>
    </source>
</evidence>
<feature type="region of interest" description="Disordered" evidence="1">
    <location>
        <begin position="393"/>
        <end position="416"/>
    </location>
</feature>
<protein>
    <submittedName>
        <fullName evidence="2">Uncharacterized protein</fullName>
    </submittedName>
</protein>
<gene>
    <name evidence="2" type="ORF">X943_003864</name>
</gene>
<feature type="compositionally biased region" description="Polar residues" evidence="1">
    <location>
        <begin position="178"/>
        <end position="187"/>
    </location>
</feature>
<organism evidence="2 3">
    <name type="scientific">Babesia divergens</name>
    <dbReference type="NCBI Taxonomy" id="32595"/>
    <lineage>
        <taxon>Eukaryota</taxon>
        <taxon>Sar</taxon>
        <taxon>Alveolata</taxon>
        <taxon>Apicomplexa</taxon>
        <taxon>Aconoidasida</taxon>
        <taxon>Piroplasmida</taxon>
        <taxon>Babesiidae</taxon>
        <taxon>Babesia</taxon>
    </lineage>
</organism>
<feature type="compositionally biased region" description="Polar residues" evidence="1">
    <location>
        <begin position="496"/>
        <end position="513"/>
    </location>
</feature>
<feature type="region of interest" description="Disordered" evidence="1">
    <location>
        <begin position="42"/>
        <end position="62"/>
    </location>
</feature>
<feature type="region of interest" description="Disordered" evidence="1">
    <location>
        <begin position="178"/>
        <end position="205"/>
    </location>
</feature>
<name>A0AAD9GAW3_BABDI</name>
<feature type="compositionally biased region" description="Basic and acidic residues" evidence="1">
    <location>
        <begin position="547"/>
        <end position="556"/>
    </location>
</feature>
<dbReference type="Proteomes" id="UP001195914">
    <property type="component" value="Unassembled WGS sequence"/>
</dbReference>
<evidence type="ECO:0000313" key="2">
    <source>
        <dbReference type="EMBL" id="KAK1934960.1"/>
    </source>
</evidence>
<accession>A0AAD9GAW3</accession>
<reference evidence="2" key="1">
    <citation type="journal article" date="2014" name="Nucleic Acids Res.">
        <title>The evolutionary dynamics of variant antigen genes in Babesia reveal a history of genomic innovation underlying host-parasite interaction.</title>
        <authorList>
            <person name="Jackson A.P."/>
            <person name="Otto T.D."/>
            <person name="Darby A."/>
            <person name="Ramaprasad A."/>
            <person name="Xia D."/>
            <person name="Echaide I.E."/>
            <person name="Farber M."/>
            <person name="Gahlot S."/>
            <person name="Gamble J."/>
            <person name="Gupta D."/>
            <person name="Gupta Y."/>
            <person name="Jackson L."/>
            <person name="Malandrin L."/>
            <person name="Malas T.B."/>
            <person name="Moussa E."/>
            <person name="Nair M."/>
            <person name="Reid A.J."/>
            <person name="Sanders M."/>
            <person name="Sharma J."/>
            <person name="Tracey A."/>
            <person name="Quail M.A."/>
            <person name="Weir W."/>
            <person name="Wastling J.M."/>
            <person name="Hall N."/>
            <person name="Willadsen P."/>
            <person name="Lingelbach K."/>
            <person name="Shiels B."/>
            <person name="Tait A."/>
            <person name="Berriman M."/>
            <person name="Allred D.R."/>
            <person name="Pain A."/>
        </authorList>
    </citation>
    <scope>NUCLEOTIDE SEQUENCE</scope>
    <source>
        <strain evidence="2">1802A</strain>
    </source>
</reference>
<comment type="caution">
    <text evidence="2">The sequence shown here is derived from an EMBL/GenBank/DDBJ whole genome shotgun (WGS) entry which is preliminary data.</text>
</comment>
<dbReference type="AlphaFoldDB" id="A0AAD9GAW3"/>